<keyword evidence="2" id="KW-1133">Transmembrane helix</keyword>
<comment type="caution">
    <text evidence="3">The sequence shown here is derived from an EMBL/GenBank/DDBJ whole genome shotgun (WGS) entry which is preliminary data.</text>
</comment>
<organism evidence="3 4">
    <name type="scientific">Durusdinium trenchii</name>
    <dbReference type="NCBI Taxonomy" id="1381693"/>
    <lineage>
        <taxon>Eukaryota</taxon>
        <taxon>Sar</taxon>
        <taxon>Alveolata</taxon>
        <taxon>Dinophyceae</taxon>
        <taxon>Suessiales</taxon>
        <taxon>Symbiodiniaceae</taxon>
        <taxon>Durusdinium</taxon>
    </lineage>
</organism>
<feature type="compositionally biased region" description="Low complexity" evidence="1">
    <location>
        <begin position="1130"/>
        <end position="1145"/>
    </location>
</feature>
<evidence type="ECO:0000313" key="3">
    <source>
        <dbReference type="EMBL" id="CAK8992165.1"/>
    </source>
</evidence>
<keyword evidence="4" id="KW-1185">Reference proteome</keyword>
<feature type="transmembrane region" description="Helical" evidence="2">
    <location>
        <begin position="999"/>
        <end position="1020"/>
    </location>
</feature>
<feature type="compositionally biased region" description="Low complexity" evidence="1">
    <location>
        <begin position="1096"/>
        <end position="1117"/>
    </location>
</feature>
<feature type="transmembrane region" description="Helical" evidence="2">
    <location>
        <begin position="1256"/>
        <end position="1278"/>
    </location>
</feature>
<dbReference type="Proteomes" id="UP001642464">
    <property type="component" value="Unassembled WGS sequence"/>
</dbReference>
<accession>A0ABP0HTC4</accession>
<name>A0ABP0HTC4_9DINO</name>
<feature type="region of interest" description="Disordered" evidence="1">
    <location>
        <begin position="411"/>
        <end position="443"/>
    </location>
</feature>
<sequence length="1372" mass="157121">MSTALSNFEALHVAFSELFEYQKLLSQECHALRHATYLQDLWLISCLQAWQEVAQTEAEKAEHLRNLLPYWQAWRDFAQAEKTARHAALQTLLRDSFCGWHDFAATEKAARHATLRLLLHCLRIWRDFAKAEKAERHANLRLLLHCLRIWRDFAKAEKAERQADMQRLLLHSLHTWRDFAKGEKAEKHANVRLLLHCLLIWRDFAKAEKAEKQADMQRLLLHCLIAWRDFAKAEKAEKVVKGEKLTEAPPQPPLETEVEETPPEDSPLTTAVAETSSTWPETVEKVEEIKGKKREETEVSSKEEEHLLSLRNLLPYWQAWRDFAQAEKTARHAALQTLLRDSFCGWHDLAATEKAARHANVRLLLHSLDTWRDFAKGEKAEKYANVRLLLHCLHAWRDFAKAEKAERVVKGEKLTEAPPQPPLETEVEETPPEDSPLTTAVAETSSTWTETVEKVEEIKGKKREETEVPSKEEEYLLSLRWSAKAFRRRTRLALARFAWLKAQKTLRFLLSCTLWRWFLTASRRRCLGARSALRRRYQSVANWHNMVAAFHRWRSLGKSKRYLVAVDLSDHSRLRYHLPHHHRLPRSEPVARDAQSPWLRLLRRVAFNGWAEAAVSRGRRMGILLKDRLELGAIDWLRRRAACDDRLAKNLYGELRDETVKLHLAIEELDGKVKAFECHRVLRGCWRLWRHGRAWCDTALLPLAMRHWLSLALVRWAVLARQRQLPRWSCGRRLMMQEALASRAVWSCFAAWHLGAMELSASTAQGQLQRCVKALGAFDVHLLRLCPEITATGLAALQVQLVDLSRLLQENLSNVKLNIPRPQLGFPSRRCRYWRLLLHVTWTVWRTKAAELRKAKRPYATPLLRLTFATWRHRAAALRRARLLLRRRAVARQLWRDQGQLERELTFVRKKQRGLGFQELFSYNRESYKFDQDQRLEREMLRLEMQVKRFELFREDVRDLVELTVGRMDVYHLVGALFLEFCVTFFCEGRVQANAPPFILALFLLSNACAFVYLLIAVWLSMHASIASHSFGVRLLTRFVRLPIPSPQQIASLSRRLADFEKQGLENVLRLPVLHQGNDWTAPKVEGDKQKEGDPTKTTAAPPMALAPAPAAEAAPPVATPLPEPAPSNGGATAAADGTEAPVVSEAEEAARTHCLGSGEAPFSGEEAMLRPAAMPGLHVQLFRRLQAKWQCYDAYCRVCMALGVNQILQGLTYYAIVHTLVENRSPSCGYALLVIFQAAALAVAILDISGLRRRALLAVQAVGTLPATLAALAVHSAERNEAGVLDPGAIYYTSPAMFFLQACWLELLLWVAKPSQDDAALPRRFRTVLFLDVFGDGVDPTDAERGSQEVTPHLIIFDPVEHHFSIWIHLV</sequence>
<reference evidence="3 4" key="1">
    <citation type="submission" date="2024-02" db="EMBL/GenBank/DDBJ databases">
        <authorList>
            <person name="Chen Y."/>
            <person name="Shah S."/>
            <person name="Dougan E. K."/>
            <person name="Thang M."/>
            <person name="Chan C."/>
        </authorList>
    </citation>
    <scope>NUCLEOTIDE SEQUENCE [LARGE SCALE GENOMIC DNA]</scope>
</reference>
<feature type="compositionally biased region" description="Basic and acidic residues" evidence="1">
    <location>
        <begin position="1085"/>
        <end position="1095"/>
    </location>
</feature>
<dbReference type="EMBL" id="CAXAMM010001492">
    <property type="protein sequence ID" value="CAK8992165.1"/>
    <property type="molecule type" value="Genomic_DNA"/>
</dbReference>
<evidence type="ECO:0000256" key="2">
    <source>
        <dbReference type="SAM" id="Phobius"/>
    </source>
</evidence>
<evidence type="ECO:0000313" key="4">
    <source>
        <dbReference type="Proteomes" id="UP001642464"/>
    </source>
</evidence>
<feature type="compositionally biased region" description="Polar residues" evidence="1">
    <location>
        <begin position="268"/>
        <end position="280"/>
    </location>
</feature>
<feature type="region of interest" description="Disordered" evidence="1">
    <location>
        <begin position="242"/>
        <end position="280"/>
    </location>
</feature>
<evidence type="ECO:0000256" key="1">
    <source>
        <dbReference type="SAM" id="MobiDB-lite"/>
    </source>
</evidence>
<keyword evidence="2" id="KW-0472">Membrane</keyword>
<keyword evidence="2" id="KW-0812">Transmembrane</keyword>
<gene>
    <name evidence="3" type="ORF">SCF082_LOCUS2977</name>
</gene>
<proteinExistence type="predicted"/>
<feature type="transmembrane region" description="Helical" evidence="2">
    <location>
        <begin position="1230"/>
        <end position="1249"/>
    </location>
</feature>
<protein>
    <submittedName>
        <fullName evidence="3">Uncharacterized protein</fullName>
    </submittedName>
</protein>
<feature type="transmembrane region" description="Helical" evidence="2">
    <location>
        <begin position="1290"/>
        <end position="1313"/>
    </location>
</feature>
<feature type="region of interest" description="Disordered" evidence="1">
    <location>
        <begin position="1080"/>
        <end position="1151"/>
    </location>
</feature>